<organism evidence="2 3">
    <name type="scientific">Plutella xylostella</name>
    <name type="common">Diamondback moth</name>
    <name type="synonym">Plutella maculipennis</name>
    <dbReference type="NCBI Taxonomy" id="51655"/>
    <lineage>
        <taxon>Eukaryota</taxon>
        <taxon>Metazoa</taxon>
        <taxon>Ecdysozoa</taxon>
        <taxon>Arthropoda</taxon>
        <taxon>Hexapoda</taxon>
        <taxon>Insecta</taxon>
        <taxon>Pterygota</taxon>
        <taxon>Neoptera</taxon>
        <taxon>Endopterygota</taxon>
        <taxon>Lepidoptera</taxon>
        <taxon>Glossata</taxon>
        <taxon>Ditrysia</taxon>
        <taxon>Yponomeutoidea</taxon>
        <taxon>Plutellidae</taxon>
        <taxon>Plutella</taxon>
    </lineage>
</organism>
<reference evidence="2" key="1">
    <citation type="submission" date="2020-11" db="EMBL/GenBank/DDBJ databases">
        <authorList>
            <person name="Whiteford S."/>
        </authorList>
    </citation>
    <scope>NUCLEOTIDE SEQUENCE</scope>
</reference>
<comment type="caution">
    <text evidence="2">The sequence shown here is derived from an EMBL/GenBank/DDBJ whole genome shotgun (WGS) entry which is preliminary data.</text>
</comment>
<gene>
    <name evidence="2" type="ORF">PLXY2_LOCUS14909</name>
</gene>
<feature type="region of interest" description="Disordered" evidence="1">
    <location>
        <begin position="1"/>
        <end position="39"/>
    </location>
</feature>
<accession>A0A8S4GAD9</accession>
<keyword evidence="3" id="KW-1185">Reference proteome</keyword>
<proteinExistence type="predicted"/>
<dbReference type="EMBL" id="CAJHNJ030000153">
    <property type="protein sequence ID" value="CAG9136667.1"/>
    <property type="molecule type" value="Genomic_DNA"/>
</dbReference>
<evidence type="ECO:0000256" key="1">
    <source>
        <dbReference type="SAM" id="MobiDB-lite"/>
    </source>
</evidence>
<evidence type="ECO:0000313" key="3">
    <source>
        <dbReference type="Proteomes" id="UP000653454"/>
    </source>
</evidence>
<sequence length="90" mass="9564">MPTAVAVAASAKPPPAQNGSPCEGYSHRHSGGGGCPHHGSRMVAVEKRAGALHRIWAAETEEYLRLNGMKNGLIAQEACRKRLHGNNLIL</sequence>
<evidence type="ECO:0000313" key="2">
    <source>
        <dbReference type="EMBL" id="CAG9136667.1"/>
    </source>
</evidence>
<name>A0A8S4GAD9_PLUXY</name>
<feature type="compositionally biased region" description="Low complexity" evidence="1">
    <location>
        <begin position="1"/>
        <end position="11"/>
    </location>
</feature>
<protein>
    <submittedName>
        <fullName evidence="2">(diamondback moth) hypothetical protein</fullName>
    </submittedName>
</protein>
<dbReference type="Proteomes" id="UP000653454">
    <property type="component" value="Unassembled WGS sequence"/>
</dbReference>
<dbReference type="AlphaFoldDB" id="A0A8S4GAD9"/>